<accession>A0A1I1UJW2</accession>
<organism evidence="4 5">
    <name type="scientific">Roseivivax sediminis</name>
    <dbReference type="NCBI Taxonomy" id="936889"/>
    <lineage>
        <taxon>Bacteria</taxon>
        <taxon>Pseudomonadati</taxon>
        <taxon>Pseudomonadota</taxon>
        <taxon>Alphaproteobacteria</taxon>
        <taxon>Rhodobacterales</taxon>
        <taxon>Roseobacteraceae</taxon>
        <taxon>Roseivivax</taxon>
    </lineage>
</organism>
<evidence type="ECO:0000313" key="4">
    <source>
        <dbReference type="EMBL" id="SFD70994.1"/>
    </source>
</evidence>
<dbReference type="Gene3D" id="1.10.357.10">
    <property type="entry name" value="Tetracycline Repressor, domain 2"/>
    <property type="match status" value="1"/>
</dbReference>
<gene>
    <name evidence="4" type="ORF">SAMN04515678_102383</name>
</gene>
<dbReference type="PANTHER" id="PTHR30055">
    <property type="entry name" value="HTH-TYPE TRANSCRIPTIONAL REGULATOR RUTR"/>
    <property type="match status" value="1"/>
</dbReference>
<protein>
    <submittedName>
        <fullName evidence="4">Regulatory protein, tetR family</fullName>
    </submittedName>
</protein>
<dbReference type="PANTHER" id="PTHR30055:SF223">
    <property type="entry name" value="HTH-TYPE TRANSCRIPTIONAL REGULATOR UIDR"/>
    <property type="match status" value="1"/>
</dbReference>
<dbReference type="GO" id="GO:0000976">
    <property type="term" value="F:transcription cis-regulatory region binding"/>
    <property type="evidence" value="ECO:0007669"/>
    <property type="project" value="TreeGrafter"/>
</dbReference>
<dbReference type="Proteomes" id="UP000325289">
    <property type="component" value="Unassembled WGS sequence"/>
</dbReference>
<dbReference type="PROSITE" id="PS50977">
    <property type="entry name" value="HTH_TETR_2"/>
    <property type="match status" value="1"/>
</dbReference>
<proteinExistence type="predicted"/>
<dbReference type="InterPro" id="IPR001647">
    <property type="entry name" value="HTH_TetR"/>
</dbReference>
<keyword evidence="5" id="KW-1185">Reference proteome</keyword>
<dbReference type="InterPro" id="IPR009057">
    <property type="entry name" value="Homeodomain-like_sf"/>
</dbReference>
<dbReference type="SUPFAM" id="SSF46689">
    <property type="entry name" value="Homeodomain-like"/>
    <property type="match status" value="1"/>
</dbReference>
<dbReference type="Pfam" id="PF00440">
    <property type="entry name" value="TetR_N"/>
    <property type="match status" value="1"/>
</dbReference>
<dbReference type="PRINTS" id="PR00455">
    <property type="entry name" value="HTHTETR"/>
</dbReference>
<evidence type="ECO:0000256" key="1">
    <source>
        <dbReference type="ARBA" id="ARBA00023125"/>
    </source>
</evidence>
<feature type="domain" description="HTH tetR-type" evidence="3">
    <location>
        <begin position="22"/>
        <end position="82"/>
    </location>
</feature>
<dbReference type="EMBL" id="FOMS01000002">
    <property type="protein sequence ID" value="SFD70994.1"/>
    <property type="molecule type" value="Genomic_DNA"/>
</dbReference>
<reference evidence="4 5" key="1">
    <citation type="submission" date="2016-10" db="EMBL/GenBank/DDBJ databases">
        <authorList>
            <person name="Varghese N."/>
            <person name="Submissions S."/>
        </authorList>
    </citation>
    <scope>NUCLEOTIDE SEQUENCE [LARGE SCALE GENOMIC DNA]</scope>
    <source>
        <strain evidence="5">YIM D21,KCTC 23444,ACCC 10710</strain>
    </source>
</reference>
<dbReference type="AlphaFoldDB" id="A0A1I1UJW2"/>
<name>A0A1I1UJW2_9RHOB</name>
<feature type="DNA-binding region" description="H-T-H motif" evidence="2">
    <location>
        <begin position="45"/>
        <end position="64"/>
    </location>
</feature>
<evidence type="ECO:0000313" key="5">
    <source>
        <dbReference type="Proteomes" id="UP000325289"/>
    </source>
</evidence>
<dbReference type="InterPro" id="IPR050109">
    <property type="entry name" value="HTH-type_TetR-like_transc_reg"/>
</dbReference>
<evidence type="ECO:0000256" key="2">
    <source>
        <dbReference type="PROSITE-ProRule" id="PRU00335"/>
    </source>
</evidence>
<dbReference type="GO" id="GO:0003700">
    <property type="term" value="F:DNA-binding transcription factor activity"/>
    <property type="evidence" value="ECO:0007669"/>
    <property type="project" value="TreeGrafter"/>
</dbReference>
<keyword evidence="1 2" id="KW-0238">DNA-binding</keyword>
<dbReference type="RefSeq" id="WP_223162958.1">
    <property type="nucleotide sequence ID" value="NZ_FOMS01000002.1"/>
</dbReference>
<evidence type="ECO:0000259" key="3">
    <source>
        <dbReference type="PROSITE" id="PS50977"/>
    </source>
</evidence>
<sequence>MAKMSTKQKTDGRRAVARLSKAERRAQLLTTALAVVREEGTDRLSLGHLAERAGVSKPVAYDHFGDRSGLLIALYKWIDTERMNTFRNGLLSRNPARADAIEELATAYIGCAVDTSGEFHAVGAALAGSDEKADVLQELLDQAVAMFVAVLGPHSKLPPGELERRCIGLVGAGEALSMAVLRGTRSKADVTGTFSSMIAGCI</sequence>